<feature type="compositionally biased region" description="Polar residues" evidence="1">
    <location>
        <begin position="84"/>
        <end position="95"/>
    </location>
</feature>
<dbReference type="EMBL" id="BSXW01000241">
    <property type="protein sequence ID" value="GMF16097.1"/>
    <property type="molecule type" value="Genomic_DNA"/>
</dbReference>
<name>A0A9W6WJX2_9STRA</name>
<dbReference type="AlphaFoldDB" id="A0A9W6WJX2"/>
<feature type="region of interest" description="Disordered" evidence="1">
    <location>
        <begin position="40"/>
        <end position="98"/>
    </location>
</feature>
<evidence type="ECO:0000313" key="2">
    <source>
        <dbReference type="EMBL" id="GMF16097.1"/>
    </source>
</evidence>
<dbReference type="OrthoDB" id="120952at2759"/>
<accession>A0A9W6WJX2</accession>
<organism evidence="2 3">
    <name type="scientific">Phytophthora lilii</name>
    <dbReference type="NCBI Taxonomy" id="2077276"/>
    <lineage>
        <taxon>Eukaryota</taxon>
        <taxon>Sar</taxon>
        <taxon>Stramenopiles</taxon>
        <taxon>Oomycota</taxon>
        <taxon>Peronosporomycetes</taxon>
        <taxon>Peronosporales</taxon>
        <taxon>Peronosporaceae</taxon>
        <taxon>Phytophthora</taxon>
    </lineage>
</organism>
<feature type="compositionally biased region" description="Acidic residues" evidence="1">
    <location>
        <begin position="57"/>
        <end position="78"/>
    </location>
</feature>
<sequence length="223" mass="25103">MEELKPTLGWSRNNSKFARWPTELSNLQFKVHHKPGMAMGHVDGLSRLPGAKSEPSDGTDEIDFGNDEDAELELDEEPTDAKNGDTSPVPTSPSQVDLFGLDSKVGVKAYRIEIPTHPDKIVTVSVNRLKKFRGRWTRPYMDEVPPRIENEDDEVEDGPLEEADLPPSSFTERMTIGREVTAILGTDVAQLEVVAKRVVNRVMQYLVLTTTYENFWLPRIQPS</sequence>
<evidence type="ECO:0000256" key="1">
    <source>
        <dbReference type="SAM" id="MobiDB-lite"/>
    </source>
</evidence>
<gene>
    <name evidence="2" type="ORF">Plil01_000566600</name>
</gene>
<protein>
    <submittedName>
        <fullName evidence="2">Unnamed protein product</fullName>
    </submittedName>
</protein>
<proteinExistence type="predicted"/>
<dbReference type="Proteomes" id="UP001165083">
    <property type="component" value="Unassembled WGS sequence"/>
</dbReference>
<evidence type="ECO:0000313" key="3">
    <source>
        <dbReference type="Proteomes" id="UP001165083"/>
    </source>
</evidence>
<reference evidence="2" key="1">
    <citation type="submission" date="2023-04" db="EMBL/GenBank/DDBJ databases">
        <title>Phytophthora lilii NBRC 32176.</title>
        <authorList>
            <person name="Ichikawa N."/>
            <person name="Sato H."/>
            <person name="Tonouchi N."/>
        </authorList>
    </citation>
    <scope>NUCLEOTIDE SEQUENCE</scope>
    <source>
        <strain evidence="2">NBRC 32176</strain>
    </source>
</reference>
<keyword evidence="3" id="KW-1185">Reference proteome</keyword>
<comment type="caution">
    <text evidence="2">The sequence shown here is derived from an EMBL/GenBank/DDBJ whole genome shotgun (WGS) entry which is preliminary data.</text>
</comment>